<dbReference type="EMBL" id="RXOL01000001">
    <property type="protein sequence ID" value="RVQ69388.1"/>
    <property type="molecule type" value="Genomic_DNA"/>
</dbReference>
<feature type="transmembrane region" description="Helical" evidence="6">
    <location>
        <begin position="141"/>
        <end position="163"/>
    </location>
</feature>
<feature type="domain" description="Type II secretion system protein GspF" evidence="7">
    <location>
        <begin position="182"/>
        <end position="310"/>
    </location>
</feature>
<reference evidence="8 9" key="1">
    <citation type="submission" date="2018-12" db="EMBL/GenBank/DDBJ databases">
        <title>Croceicoccus ponticola sp. nov., a lipolytic bacterium isolated from seawater.</title>
        <authorList>
            <person name="Yoon J.-H."/>
        </authorList>
    </citation>
    <scope>NUCLEOTIDE SEQUENCE [LARGE SCALE GENOMIC DNA]</scope>
    <source>
        <strain evidence="8 9">GM-16</strain>
    </source>
</reference>
<keyword evidence="4 6" id="KW-1133">Transmembrane helix</keyword>
<evidence type="ECO:0000256" key="6">
    <source>
        <dbReference type="SAM" id="Phobius"/>
    </source>
</evidence>
<evidence type="ECO:0000313" key="9">
    <source>
        <dbReference type="Proteomes" id="UP000283003"/>
    </source>
</evidence>
<comment type="caution">
    <text evidence="8">The sequence shown here is derived from an EMBL/GenBank/DDBJ whole genome shotgun (WGS) entry which is preliminary data.</text>
</comment>
<gene>
    <name evidence="8" type="ORF">EKN06_04185</name>
</gene>
<evidence type="ECO:0000256" key="5">
    <source>
        <dbReference type="ARBA" id="ARBA00023136"/>
    </source>
</evidence>
<keyword evidence="9" id="KW-1185">Reference proteome</keyword>
<protein>
    <submittedName>
        <fullName evidence="8">Type II secretion system F family protein</fullName>
    </submittedName>
</protein>
<dbReference type="RefSeq" id="WP_127611580.1">
    <property type="nucleotide sequence ID" value="NZ_RXOL01000001.1"/>
</dbReference>
<keyword evidence="2" id="KW-1003">Cell membrane</keyword>
<dbReference type="Pfam" id="PF00482">
    <property type="entry name" value="T2SSF"/>
    <property type="match status" value="1"/>
</dbReference>
<keyword evidence="3 6" id="KW-0812">Transmembrane</keyword>
<dbReference type="PANTHER" id="PTHR35007">
    <property type="entry name" value="INTEGRAL MEMBRANE PROTEIN-RELATED"/>
    <property type="match status" value="1"/>
</dbReference>
<dbReference type="OrthoDB" id="9810662at2"/>
<keyword evidence="5 6" id="KW-0472">Membrane</keyword>
<dbReference type="AlphaFoldDB" id="A0A437H192"/>
<evidence type="ECO:0000256" key="2">
    <source>
        <dbReference type="ARBA" id="ARBA00022475"/>
    </source>
</evidence>
<proteinExistence type="predicted"/>
<accession>A0A437H192</accession>
<feature type="transmembrane region" description="Helical" evidence="6">
    <location>
        <begin position="117"/>
        <end position="135"/>
    </location>
</feature>
<evidence type="ECO:0000256" key="1">
    <source>
        <dbReference type="ARBA" id="ARBA00004651"/>
    </source>
</evidence>
<comment type="subcellular location">
    <subcellularLocation>
        <location evidence="1">Cell membrane</location>
        <topology evidence="1">Multi-pass membrane protein</topology>
    </subcellularLocation>
</comment>
<feature type="transmembrane region" description="Helical" evidence="6">
    <location>
        <begin position="289"/>
        <end position="315"/>
    </location>
</feature>
<evidence type="ECO:0000259" key="7">
    <source>
        <dbReference type="Pfam" id="PF00482"/>
    </source>
</evidence>
<feature type="transmembrane region" description="Helical" evidence="6">
    <location>
        <begin position="12"/>
        <end position="34"/>
    </location>
</feature>
<name>A0A437H192_9SPHN</name>
<dbReference type="Proteomes" id="UP000283003">
    <property type="component" value="Unassembled WGS sequence"/>
</dbReference>
<evidence type="ECO:0000313" key="8">
    <source>
        <dbReference type="EMBL" id="RVQ69388.1"/>
    </source>
</evidence>
<dbReference type="GO" id="GO:0005886">
    <property type="term" value="C:plasma membrane"/>
    <property type="evidence" value="ECO:0007669"/>
    <property type="project" value="UniProtKB-SubCell"/>
</dbReference>
<organism evidence="8 9">
    <name type="scientific">Croceicoccus ponticola</name>
    <dbReference type="NCBI Taxonomy" id="2217664"/>
    <lineage>
        <taxon>Bacteria</taxon>
        <taxon>Pseudomonadati</taxon>
        <taxon>Pseudomonadota</taxon>
        <taxon>Alphaproteobacteria</taxon>
        <taxon>Sphingomonadales</taxon>
        <taxon>Erythrobacteraceae</taxon>
        <taxon>Croceicoccus</taxon>
    </lineage>
</organism>
<sequence>MLDLILTNQAARLATLFGIFIVVVGIALIAINIANRRSQIRAGLQQIATSGRQNDDQQTAASLRHRELQNAWAKLADMIERTGLDLTDTKNERLRDKLISAGYTHPAAPRIYTMARIAIMAILPIGFVLFSYGYSEEPPGFLTLYAGCSLMGVLGLYLPNLFVQAKADRRKEEIVNGFPDCLDLLLVCVEAGLGIEAAMDRVGREMVKSHPLVAQLLSIAVLRLRAGASREEAFRRLADMARVDEIRSFTTLLIQSDKLGTSMSSTLRVYADEMREKRRMRAEEKAHRLPVLISIPLVVCMLPTMIGVLMLPASIRVVRDIFPLMNR</sequence>
<dbReference type="InterPro" id="IPR018076">
    <property type="entry name" value="T2SS_GspF_dom"/>
</dbReference>
<dbReference type="PANTHER" id="PTHR35007:SF2">
    <property type="entry name" value="PILUS ASSEMBLE PROTEIN"/>
    <property type="match status" value="1"/>
</dbReference>
<evidence type="ECO:0000256" key="3">
    <source>
        <dbReference type="ARBA" id="ARBA00022692"/>
    </source>
</evidence>
<evidence type="ECO:0000256" key="4">
    <source>
        <dbReference type="ARBA" id="ARBA00022989"/>
    </source>
</evidence>